<evidence type="ECO:0000256" key="6">
    <source>
        <dbReference type="SAM" id="Phobius"/>
    </source>
</evidence>
<gene>
    <name evidence="7" type="ORF">MO867_14770</name>
</gene>
<dbReference type="GO" id="GO:0015171">
    <property type="term" value="F:amino acid transmembrane transporter activity"/>
    <property type="evidence" value="ECO:0007669"/>
    <property type="project" value="TreeGrafter"/>
</dbReference>
<keyword evidence="8" id="KW-1185">Reference proteome</keyword>
<evidence type="ECO:0000313" key="7">
    <source>
        <dbReference type="EMBL" id="MCO1335599.1"/>
    </source>
</evidence>
<sequence>MGSIYITYIGFRIATASIANVDINAQEKPQFLQGFLLQWLNPKAWVACISGVALFISPENHSTLFTFILVYFLVCYVSLTAWAIAGDRIGLLLGTKGHRRIFNRIMGGVLILCAISLLYSQLFAHNSA</sequence>
<dbReference type="EMBL" id="JALBWM010000071">
    <property type="protein sequence ID" value="MCO1335599.1"/>
    <property type="molecule type" value="Genomic_DNA"/>
</dbReference>
<dbReference type="PANTHER" id="PTHR30086:SF20">
    <property type="entry name" value="ARGININE EXPORTER PROTEIN ARGO-RELATED"/>
    <property type="match status" value="1"/>
</dbReference>
<dbReference type="Proteomes" id="UP001139028">
    <property type="component" value="Unassembled WGS sequence"/>
</dbReference>
<evidence type="ECO:0000256" key="2">
    <source>
        <dbReference type="ARBA" id="ARBA00022475"/>
    </source>
</evidence>
<dbReference type="PANTHER" id="PTHR30086">
    <property type="entry name" value="ARGININE EXPORTER PROTEIN ARGO"/>
    <property type="match status" value="1"/>
</dbReference>
<feature type="transmembrane region" description="Helical" evidence="6">
    <location>
        <begin position="64"/>
        <end position="85"/>
    </location>
</feature>
<keyword evidence="2" id="KW-1003">Cell membrane</keyword>
<keyword evidence="3 6" id="KW-0812">Transmembrane</keyword>
<dbReference type="AlphaFoldDB" id="A0A9X2ENQ6"/>
<proteinExistence type="predicted"/>
<evidence type="ECO:0000256" key="4">
    <source>
        <dbReference type="ARBA" id="ARBA00022989"/>
    </source>
</evidence>
<dbReference type="Pfam" id="PF01810">
    <property type="entry name" value="LysE"/>
    <property type="match status" value="1"/>
</dbReference>
<comment type="subcellular location">
    <subcellularLocation>
        <location evidence="1">Cell membrane</location>
        <topology evidence="1">Multi-pass membrane protein</topology>
    </subcellularLocation>
</comment>
<dbReference type="GO" id="GO:0033228">
    <property type="term" value="P:cysteine export across plasma membrane"/>
    <property type="evidence" value="ECO:0007669"/>
    <property type="project" value="TreeGrafter"/>
</dbReference>
<comment type="caution">
    <text evidence="7">The sequence shown here is derived from an EMBL/GenBank/DDBJ whole genome shotgun (WGS) entry which is preliminary data.</text>
</comment>
<name>A0A9X2ENQ6_9GAMM</name>
<evidence type="ECO:0000313" key="8">
    <source>
        <dbReference type="Proteomes" id="UP001139028"/>
    </source>
</evidence>
<dbReference type="InterPro" id="IPR001123">
    <property type="entry name" value="LeuE-type"/>
</dbReference>
<accession>A0A9X2ENQ6</accession>
<evidence type="ECO:0000256" key="3">
    <source>
        <dbReference type="ARBA" id="ARBA00022692"/>
    </source>
</evidence>
<protein>
    <submittedName>
        <fullName evidence="7">LysE family translocator</fullName>
    </submittedName>
</protein>
<reference evidence="7" key="1">
    <citation type="journal article" date="2022" name="Arch. Microbiol.">
        <title>Microbulbifer okhotskensis sp. nov., isolated from a deep bottom sediment of the Okhotsk Sea.</title>
        <authorList>
            <person name="Romanenko L."/>
            <person name="Kurilenko V."/>
            <person name="Otstavnykh N."/>
            <person name="Velansky P."/>
            <person name="Isaeva M."/>
            <person name="Mikhailov V."/>
        </authorList>
    </citation>
    <scope>NUCLEOTIDE SEQUENCE</scope>
    <source>
        <strain evidence="7">OS29</strain>
    </source>
</reference>
<dbReference type="GO" id="GO:0005886">
    <property type="term" value="C:plasma membrane"/>
    <property type="evidence" value="ECO:0007669"/>
    <property type="project" value="UniProtKB-SubCell"/>
</dbReference>
<keyword evidence="5 6" id="KW-0472">Membrane</keyword>
<evidence type="ECO:0000256" key="5">
    <source>
        <dbReference type="ARBA" id="ARBA00023136"/>
    </source>
</evidence>
<keyword evidence="4 6" id="KW-1133">Transmembrane helix</keyword>
<feature type="transmembrane region" description="Helical" evidence="6">
    <location>
        <begin position="105"/>
        <end position="124"/>
    </location>
</feature>
<organism evidence="7 8">
    <name type="scientific">Microbulbifer okhotskensis</name>
    <dbReference type="NCBI Taxonomy" id="2926617"/>
    <lineage>
        <taxon>Bacteria</taxon>
        <taxon>Pseudomonadati</taxon>
        <taxon>Pseudomonadota</taxon>
        <taxon>Gammaproteobacteria</taxon>
        <taxon>Cellvibrionales</taxon>
        <taxon>Microbulbiferaceae</taxon>
        <taxon>Microbulbifer</taxon>
    </lineage>
</organism>
<evidence type="ECO:0000256" key="1">
    <source>
        <dbReference type="ARBA" id="ARBA00004651"/>
    </source>
</evidence>